<organism evidence="1">
    <name type="scientific">Myoviridae sp. ct3Oc10</name>
    <dbReference type="NCBI Taxonomy" id="2825025"/>
    <lineage>
        <taxon>Viruses</taxon>
        <taxon>Duplodnaviria</taxon>
        <taxon>Heunggongvirae</taxon>
        <taxon>Uroviricota</taxon>
        <taxon>Caudoviricetes</taxon>
    </lineage>
</organism>
<sequence>MAKCTKKPIILECGTLLVHLDKAKARKLLFFNGFQAFCNYSNSITTF</sequence>
<proteinExistence type="predicted"/>
<dbReference type="EMBL" id="BK016023">
    <property type="protein sequence ID" value="DAF90252.1"/>
    <property type="molecule type" value="Genomic_DNA"/>
</dbReference>
<evidence type="ECO:0000313" key="1">
    <source>
        <dbReference type="EMBL" id="DAF90252.1"/>
    </source>
</evidence>
<reference evidence="1" key="1">
    <citation type="journal article" date="2021" name="Proc. Natl. Acad. Sci. U.S.A.">
        <title>A Catalog of Tens of Thousands of Viruses from Human Metagenomes Reveals Hidden Associations with Chronic Diseases.</title>
        <authorList>
            <person name="Tisza M.J."/>
            <person name="Buck C.B."/>
        </authorList>
    </citation>
    <scope>NUCLEOTIDE SEQUENCE</scope>
    <source>
        <strain evidence="1">Ct3Oc10</strain>
    </source>
</reference>
<accession>A0A8S5U729</accession>
<protein>
    <submittedName>
        <fullName evidence="1">Uncharacterized protein</fullName>
    </submittedName>
</protein>
<name>A0A8S5U729_9CAUD</name>